<evidence type="ECO:0000256" key="5">
    <source>
        <dbReference type="ARBA" id="ARBA00023179"/>
    </source>
</evidence>
<dbReference type="Pfam" id="PF00036">
    <property type="entry name" value="EF-hand_1"/>
    <property type="match status" value="1"/>
</dbReference>
<evidence type="ECO:0000256" key="7">
    <source>
        <dbReference type="ARBA" id="ARBA00078496"/>
    </source>
</evidence>
<feature type="domain" description="EF-hand" evidence="8">
    <location>
        <begin position="92"/>
        <end position="127"/>
    </location>
</feature>
<dbReference type="InterPro" id="IPR002048">
    <property type="entry name" value="EF_hand_dom"/>
</dbReference>
<keyword evidence="2" id="KW-0106">Calcium</keyword>
<dbReference type="PROSITE" id="PS00018">
    <property type="entry name" value="EF_HAND_1"/>
    <property type="match status" value="5"/>
</dbReference>
<name>K1REN1_MAGGI</name>
<dbReference type="PANTHER" id="PTHR23048:SF0">
    <property type="entry name" value="CALMODULIN LIKE 3"/>
    <property type="match status" value="1"/>
</dbReference>
<dbReference type="InterPro" id="IPR018247">
    <property type="entry name" value="EF_Hand_1_Ca_BS"/>
</dbReference>
<reference evidence="9" key="1">
    <citation type="journal article" date="2012" name="Nature">
        <title>The oyster genome reveals stress adaptation and complexity of shell formation.</title>
        <authorList>
            <person name="Zhang G."/>
            <person name="Fang X."/>
            <person name="Guo X."/>
            <person name="Li L."/>
            <person name="Luo R."/>
            <person name="Xu F."/>
            <person name="Yang P."/>
            <person name="Zhang L."/>
            <person name="Wang X."/>
            <person name="Qi H."/>
            <person name="Xiong Z."/>
            <person name="Que H."/>
            <person name="Xie Y."/>
            <person name="Holland P.W."/>
            <person name="Paps J."/>
            <person name="Zhu Y."/>
            <person name="Wu F."/>
            <person name="Chen Y."/>
            <person name="Wang J."/>
            <person name="Peng C."/>
            <person name="Meng J."/>
            <person name="Yang L."/>
            <person name="Liu J."/>
            <person name="Wen B."/>
            <person name="Zhang N."/>
            <person name="Huang Z."/>
            <person name="Zhu Q."/>
            <person name="Feng Y."/>
            <person name="Mount A."/>
            <person name="Hedgecock D."/>
            <person name="Xu Z."/>
            <person name="Liu Y."/>
            <person name="Domazet-Loso T."/>
            <person name="Du Y."/>
            <person name="Sun X."/>
            <person name="Zhang S."/>
            <person name="Liu B."/>
            <person name="Cheng P."/>
            <person name="Jiang X."/>
            <person name="Li J."/>
            <person name="Fan D."/>
            <person name="Wang W."/>
            <person name="Fu W."/>
            <person name="Wang T."/>
            <person name="Wang B."/>
            <person name="Zhang J."/>
            <person name="Peng Z."/>
            <person name="Li Y."/>
            <person name="Li N."/>
            <person name="Wang J."/>
            <person name="Chen M."/>
            <person name="He Y."/>
            <person name="Tan F."/>
            <person name="Song X."/>
            <person name="Zheng Q."/>
            <person name="Huang R."/>
            <person name="Yang H."/>
            <person name="Du X."/>
            <person name="Chen L."/>
            <person name="Yang M."/>
            <person name="Gaffney P.M."/>
            <person name="Wang S."/>
            <person name="Luo L."/>
            <person name="She Z."/>
            <person name="Ming Y."/>
            <person name="Huang W."/>
            <person name="Zhang S."/>
            <person name="Huang B."/>
            <person name="Zhang Y."/>
            <person name="Qu T."/>
            <person name="Ni P."/>
            <person name="Miao G."/>
            <person name="Wang J."/>
            <person name="Wang Q."/>
            <person name="Steinberg C.E."/>
            <person name="Wang H."/>
            <person name="Li N."/>
            <person name="Qian L."/>
            <person name="Zhang G."/>
            <person name="Li Y."/>
            <person name="Yang H."/>
            <person name="Liu X."/>
            <person name="Wang J."/>
            <person name="Yin Y."/>
            <person name="Wang J."/>
        </authorList>
    </citation>
    <scope>NUCLEOTIDE SEQUENCE [LARGE SCALE GENOMIC DNA]</scope>
    <source>
        <strain evidence="9">05x7-T-G4-1.051#20</strain>
    </source>
</reference>
<feature type="domain" description="EF-hand" evidence="8">
    <location>
        <begin position="260"/>
        <end position="295"/>
    </location>
</feature>
<dbReference type="EMBL" id="JH823233">
    <property type="protein sequence ID" value="EKC42214.1"/>
    <property type="molecule type" value="Genomic_DNA"/>
</dbReference>
<dbReference type="PANTHER" id="PTHR23048">
    <property type="entry name" value="MYOSIN LIGHT CHAIN 1, 3"/>
    <property type="match status" value="1"/>
</dbReference>
<feature type="domain" description="EF-hand" evidence="8">
    <location>
        <begin position="56"/>
        <end position="91"/>
    </location>
</feature>
<dbReference type="InterPro" id="IPR050230">
    <property type="entry name" value="CALM/Myosin/TropC-like"/>
</dbReference>
<evidence type="ECO:0000256" key="3">
    <source>
        <dbReference type="ARBA" id="ARBA00023123"/>
    </source>
</evidence>
<dbReference type="Gene3D" id="1.10.238.10">
    <property type="entry name" value="EF-hand"/>
    <property type="match status" value="4"/>
</dbReference>
<evidence type="ECO:0000259" key="8">
    <source>
        <dbReference type="PROSITE" id="PS50222"/>
    </source>
</evidence>
<evidence type="ECO:0000256" key="4">
    <source>
        <dbReference type="ARBA" id="ARBA00023175"/>
    </source>
</evidence>
<accession>K1REN1</accession>
<feature type="domain" description="EF-hand" evidence="8">
    <location>
        <begin position="130"/>
        <end position="165"/>
    </location>
</feature>
<dbReference type="GO" id="GO:0016460">
    <property type="term" value="C:myosin II complex"/>
    <property type="evidence" value="ECO:0007669"/>
    <property type="project" value="TreeGrafter"/>
</dbReference>
<evidence type="ECO:0000256" key="2">
    <source>
        <dbReference type="ARBA" id="ARBA00022837"/>
    </source>
</evidence>
<feature type="domain" description="EF-hand" evidence="8">
    <location>
        <begin position="166"/>
        <end position="201"/>
    </location>
</feature>
<dbReference type="FunFam" id="1.10.238.10:FF:000001">
    <property type="entry name" value="Calmodulin 1"/>
    <property type="match status" value="1"/>
</dbReference>
<gene>
    <name evidence="9" type="ORF">CGI_10028012</name>
</gene>
<comment type="function">
    <text evidence="6">In molluscan muscle, calcium regulation is associated with myosin rather than with actin. Muscle myosin contains two types of light chains: the catalytic light chain, essential for ATPase activity, and the regulatory light chain, a calcium-binding protein responsible for Ca(2+) dependent binding and Ca(2+) dependent Mg-ATPase activity.</text>
</comment>
<protein>
    <recommendedName>
        <fullName evidence="7">Sulfhydryl light chain</fullName>
    </recommendedName>
</protein>
<evidence type="ECO:0000256" key="6">
    <source>
        <dbReference type="ARBA" id="ARBA00049593"/>
    </source>
</evidence>
<dbReference type="Pfam" id="PF13499">
    <property type="entry name" value="EF-hand_7"/>
    <property type="match status" value="2"/>
</dbReference>
<keyword evidence="4" id="KW-0505">Motor protein</keyword>
<keyword evidence="1" id="KW-0677">Repeat</keyword>
<sequence length="346" mass="40628">MHFQIQFQALRWGIYPLIDWSRTDYRELRTSTLQVIFKEERREIRATGAQASHSTSNRTEIRRSFDYLDVNKDGRISVQEVVRGTQIHGLNPTGQEADEMIAEMDISGNGYVEFEEYEKFMKKELKKMDYEQKLLLDAFKKFDKDDNGYVSFEELKKALCGKGDRMSDEDVNYFFEEADSNKDGKIDYKEIKESFDFIDEDKDGLIQVEDIVRGIHILGLKPTSKEVDKIIADLNALEKQSMDFGTYEQFMKKKLKEVNYEHNLFKKSFKKFDKDGDGFVTFEELKSGLKEYAGVLCVLMTQSIFAHRVRVIYVPIVKGTMSKISELLTIVLYRSMRHIYQYKRYV</sequence>
<organism evidence="9">
    <name type="scientific">Magallana gigas</name>
    <name type="common">Pacific oyster</name>
    <name type="synonym">Crassostrea gigas</name>
    <dbReference type="NCBI Taxonomy" id="29159"/>
    <lineage>
        <taxon>Eukaryota</taxon>
        <taxon>Metazoa</taxon>
        <taxon>Spiralia</taxon>
        <taxon>Lophotrochozoa</taxon>
        <taxon>Mollusca</taxon>
        <taxon>Bivalvia</taxon>
        <taxon>Autobranchia</taxon>
        <taxon>Pteriomorphia</taxon>
        <taxon>Ostreida</taxon>
        <taxon>Ostreoidea</taxon>
        <taxon>Ostreidae</taxon>
        <taxon>Magallana</taxon>
    </lineage>
</organism>
<dbReference type="FunFam" id="1.10.238.10:FF:000003">
    <property type="entry name" value="Calmodulin A"/>
    <property type="match status" value="1"/>
</dbReference>
<dbReference type="HOGENOM" id="CLU_802279_0_0_1"/>
<evidence type="ECO:0000256" key="1">
    <source>
        <dbReference type="ARBA" id="ARBA00022737"/>
    </source>
</evidence>
<dbReference type="SUPFAM" id="SSF47473">
    <property type="entry name" value="EF-hand"/>
    <property type="match status" value="2"/>
</dbReference>
<dbReference type="PROSITE" id="PS50222">
    <property type="entry name" value="EF_HAND_2"/>
    <property type="match status" value="5"/>
</dbReference>
<dbReference type="GO" id="GO:0005509">
    <property type="term" value="F:calcium ion binding"/>
    <property type="evidence" value="ECO:0007669"/>
    <property type="project" value="InterPro"/>
</dbReference>
<proteinExistence type="predicted"/>
<keyword evidence="3" id="KW-0518">Myosin</keyword>
<dbReference type="AlphaFoldDB" id="K1REN1"/>
<dbReference type="SMART" id="SM00054">
    <property type="entry name" value="EFh"/>
    <property type="match status" value="5"/>
</dbReference>
<evidence type="ECO:0000313" key="9">
    <source>
        <dbReference type="EMBL" id="EKC42214.1"/>
    </source>
</evidence>
<dbReference type="CDD" id="cd00051">
    <property type="entry name" value="EFh"/>
    <property type="match status" value="2"/>
</dbReference>
<dbReference type="InParanoid" id="K1REN1"/>
<keyword evidence="5" id="KW-0514">Muscle protein</keyword>
<dbReference type="InterPro" id="IPR011992">
    <property type="entry name" value="EF-hand-dom_pair"/>
</dbReference>